<name>A0A9P7V895_9ASCO</name>
<protein>
    <recommendedName>
        <fullName evidence="4">Protein SCD5</fullName>
    </recommendedName>
</protein>
<proteinExistence type="predicted"/>
<evidence type="ECO:0000313" key="3">
    <source>
        <dbReference type="Proteomes" id="UP000790833"/>
    </source>
</evidence>
<feature type="region of interest" description="Disordered" evidence="1">
    <location>
        <begin position="566"/>
        <end position="674"/>
    </location>
</feature>
<feature type="compositionally biased region" description="Pro residues" evidence="1">
    <location>
        <begin position="623"/>
        <end position="632"/>
    </location>
</feature>
<sequence length="702" mass="77675">MDGFEWLNIPRQSETSGSSTSPAPPQVSFGFTSDLDLSSAQSLHAVVFRSSSSDRINRGADSYRTTPSASSNMLVESIDDESIPLSLTAQEMSLQEAKTYMRWYSDILTRTNSRTITLIDVYSFLVNFRIPDSRKEKISRLFQKHSLSINIGQFFALLRVISHVLLGREPSRRLIKVMAPVPTPPSILSKKRTNDDYRDDDYRYDDTDEQIMNESLNSSLEPNKPLDLDGFTQFMLTGERPDEKVSIKKRSKKLKSVKFSDQIISDIHQESSSRAYSPNITSELDYSLPMDQLLEQVKKQQLQQKPDAEEQEVLQEVESHMGHFKNLHIVDTMSVNGVPASLEVNRPLRPNRTGPNEMAQLLTEPNSIAESPTKQQFLKPNMTGPAQMEQYLHGRENDSNTDFSNYFTTSVSNNDNPIIHNNSVNISNNDEIIFPGLSTTPKISLLSFTTQMTGDTFNNTVQNSHVADSTMNGSNRPNLSNHLSFLNTQRTNHASPSPTRNGLTPPPPVPSRRARSASTPLTSSNFSSFDTGMNGNGANVNTLQGVQIPLDPNQNDRATLLKGTTINSNLNVGRPVPPPPQLGATIFSGSHTNGNPSTTTTTGRQVPPPPPPSRRRVSNAQSPTPPPLPPKVPTNNFTLSPTFGQPSNNSTDSGFNGQNTQTPAQLSIYNPNHSNDSTTEILDDLKALQEEVDKIRYMTGGF</sequence>
<dbReference type="GeneID" id="66114541"/>
<dbReference type="EMBL" id="JAHMUF010000014">
    <property type="protein sequence ID" value="KAG7193051.1"/>
    <property type="molecule type" value="Genomic_DNA"/>
</dbReference>
<dbReference type="RefSeq" id="XP_043048600.1">
    <property type="nucleotide sequence ID" value="XM_043191968.1"/>
</dbReference>
<keyword evidence="3" id="KW-1185">Reference proteome</keyword>
<feature type="compositionally biased region" description="Polar residues" evidence="1">
    <location>
        <begin position="634"/>
        <end position="674"/>
    </location>
</feature>
<feature type="region of interest" description="Disordered" evidence="1">
    <location>
        <begin position="459"/>
        <end position="540"/>
    </location>
</feature>
<dbReference type="Proteomes" id="UP000790833">
    <property type="component" value="Unassembled WGS sequence"/>
</dbReference>
<dbReference type="OrthoDB" id="2553626at2759"/>
<feature type="compositionally biased region" description="Low complexity" evidence="1">
    <location>
        <begin position="588"/>
        <end position="605"/>
    </location>
</feature>
<dbReference type="AlphaFoldDB" id="A0A9P7V895"/>
<comment type="caution">
    <text evidence="2">The sequence shown here is derived from an EMBL/GenBank/DDBJ whole genome shotgun (WGS) entry which is preliminary data.</text>
</comment>
<accession>A0A9P7V895</accession>
<evidence type="ECO:0000256" key="1">
    <source>
        <dbReference type="SAM" id="MobiDB-lite"/>
    </source>
</evidence>
<reference evidence="2" key="1">
    <citation type="submission" date="2021-03" db="EMBL/GenBank/DDBJ databases">
        <authorList>
            <person name="Palmer J.M."/>
        </authorList>
    </citation>
    <scope>NUCLEOTIDE SEQUENCE</scope>
    <source>
        <strain evidence="2">ARV_011</strain>
    </source>
</reference>
<feature type="compositionally biased region" description="Polar residues" evidence="1">
    <location>
        <begin position="525"/>
        <end position="540"/>
    </location>
</feature>
<organism evidence="2 3">
    <name type="scientific">Scheffersomyces spartinae</name>
    <dbReference type="NCBI Taxonomy" id="45513"/>
    <lineage>
        <taxon>Eukaryota</taxon>
        <taxon>Fungi</taxon>
        <taxon>Dikarya</taxon>
        <taxon>Ascomycota</taxon>
        <taxon>Saccharomycotina</taxon>
        <taxon>Pichiomycetes</taxon>
        <taxon>Debaryomycetaceae</taxon>
        <taxon>Scheffersomyces</taxon>
    </lineage>
</organism>
<gene>
    <name evidence="2" type="ORF">KQ657_001167</name>
</gene>
<evidence type="ECO:0000313" key="2">
    <source>
        <dbReference type="EMBL" id="KAG7193051.1"/>
    </source>
</evidence>
<evidence type="ECO:0008006" key="4">
    <source>
        <dbReference type="Google" id="ProtNLM"/>
    </source>
</evidence>
<feature type="compositionally biased region" description="Polar residues" evidence="1">
    <location>
        <begin position="459"/>
        <end position="502"/>
    </location>
</feature>